<keyword evidence="1" id="KW-1133">Transmembrane helix</keyword>
<feature type="transmembrane region" description="Helical" evidence="1">
    <location>
        <begin position="20"/>
        <end position="37"/>
    </location>
</feature>
<keyword evidence="1" id="KW-0472">Membrane</keyword>
<organism evidence="3 4">
    <name type="scientific">Sphingobacterium nematocida</name>
    <dbReference type="NCBI Taxonomy" id="1513896"/>
    <lineage>
        <taxon>Bacteria</taxon>
        <taxon>Pseudomonadati</taxon>
        <taxon>Bacteroidota</taxon>
        <taxon>Sphingobacteriia</taxon>
        <taxon>Sphingobacteriales</taxon>
        <taxon>Sphingobacteriaceae</taxon>
        <taxon>Sphingobacterium</taxon>
    </lineage>
</organism>
<dbReference type="RefSeq" id="WP_079641753.1">
    <property type="nucleotide sequence ID" value="NZ_FUZF01000003.1"/>
</dbReference>
<reference evidence="4" key="1">
    <citation type="submission" date="2017-02" db="EMBL/GenBank/DDBJ databases">
        <authorList>
            <person name="Varghese N."/>
            <person name="Submissions S."/>
        </authorList>
    </citation>
    <scope>NUCLEOTIDE SEQUENCE [LARGE SCALE GENOMIC DNA]</scope>
    <source>
        <strain evidence="4">DSM 24091</strain>
    </source>
</reference>
<accession>A0A1T5BZB8</accession>
<dbReference type="PANTHER" id="PTHR40763">
    <property type="entry name" value="MEMBRANE PROTEIN-RELATED"/>
    <property type="match status" value="1"/>
</dbReference>
<dbReference type="Pfam" id="PF22570">
    <property type="entry name" value="LiaF-TM"/>
    <property type="match status" value="1"/>
</dbReference>
<feature type="transmembrane region" description="Helical" evidence="1">
    <location>
        <begin position="49"/>
        <end position="68"/>
    </location>
</feature>
<evidence type="ECO:0000313" key="4">
    <source>
        <dbReference type="Proteomes" id="UP000190150"/>
    </source>
</evidence>
<keyword evidence="1" id="KW-0812">Transmembrane</keyword>
<dbReference type="Proteomes" id="UP000190150">
    <property type="component" value="Unassembled WGS sequence"/>
</dbReference>
<dbReference type="STRING" id="1513896.SAMN05660841_00977"/>
<feature type="transmembrane region" description="Helical" evidence="1">
    <location>
        <begin position="98"/>
        <end position="113"/>
    </location>
</feature>
<dbReference type="InterPro" id="IPR054331">
    <property type="entry name" value="LiaF_TM"/>
</dbReference>
<dbReference type="PANTHER" id="PTHR40763:SF5">
    <property type="entry name" value="MEMBRANE PROTEIN"/>
    <property type="match status" value="1"/>
</dbReference>
<dbReference type="EMBL" id="FUZF01000003">
    <property type="protein sequence ID" value="SKB52732.1"/>
    <property type="molecule type" value="Genomic_DNA"/>
</dbReference>
<evidence type="ECO:0000256" key="1">
    <source>
        <dbReference type="SAM" id="Phobius"/>
    </source>
</evidence>
<dbReference type="OrthoDB" id="129627at2"/>
<protein>
    <submittedName>
        <fullName evidence="3">Cell wall-active antibiotics response 4TMS YvqF</fullName>
    </submittedName>
</protein>
<name>A0A1T5BZB8_9SPHI</name>
<dbReference type="AlphaFoldDB" id="A0A1T5BZB8"/>
<evidence type="ECO:0000313" key="3">
    <source>
        <dbReference type="EMBL" id="SKB52732.1"/>
    </source>
</evidence>
<evidence type="ECO:0000259" key="2">
    <source>
        <dbReference type="Pfam" id="PF22570"/>
    </source>
</evidence>
<gene>
    <name evidence="3" type="ORF">SAMN05660841_00977</name>
</gene>
<proteinExistence type="predicted"/>
<keyword evidence="4" id="KW-1185">Reference proteome</keyword>
<sequence length="295" mass="33153">METTDNMQQKPVLPPNNNKSSTTVGAIIILFGLFLLLKNLDFGYLFPRWIFGWQMILIIIGLVIGVNSKFQKKSSLILITIGGVFLLREMLDFNPGKILIPAVAIILGIYIINRNRKVPEIPVTPPENTPQHPTDEFDWDKRVIDVTDQQSSYEAPRANKQNFNEENTYNDQRAPKGNAFYYAENYLKIDSIFGSAKKIVLSKNFLGGTMTNIFGSTEVNLLQADLNQPAVIDIFQLFGSTKIIVPPHWTVSPSVSSIMGESDDRRVIINHPFDENKKLFITGTSIFGSLTIKNS</sequence>
<feature type="domain" description="LiaF transmembrane" evidence="2">
    <location>
        <begin position="24"/>
        <end position="117"/>
    </location>
</feature>